<evidence type="ECO:0000313" key="1">
    <source>
        <dbReference type="EMBL" id="KAF3946296.1"/>
    </source>
</evidence>
<comment type="caution">
    <text evidence="1">The sequence shown here is derived from an EMBL/GenBank/DDBJ whole genome shotgun (WGS) entry which is preliminary data.</text>
</comment>
<dbReference type="OrthoDB" id="4951845at2759"/>
<dbReference type="InterPro" id="IPR036282">
    <property type="entry name" value="Glutathione-S-Trfase_C_sf"/>
</dbReference>
<evidence type="ECO:0008006" key="3">
    <source>
        <dbReference type="Google" id="ProtNLM"/>
    </source>
</evidence>
<name>A0A8J4QA64_9ROSI</name>
<gene>
    <name evidence="1" type="ORF">CMV_027424</name>
</gene>
<accession>A0A8J4QA64</accession>
<dbReference type="Proteomes" id="UP000737018">
    <property type="component" value="Unassembled WGS sequence"/>
</dbReference>
<reference evidence="1" key="1">
    <citation type="submission" date="2020-03" db="EMBL/GenBank/DDBJ databases">
        <title>Castanea mollissima Vanexum genome sequencing.</title>
        <authorList>
            <person name="Staton M."/>
        </authorList>
    </citation>
    <scope>NUCLEOTIDE SEQUENCE</scope>
    <source>
        <tissue evidence="1">Leaf</tissue>
    </source>
</reference>
<dbReference type="EMBL" id="JRKL02009540">
    <property type="protein sequence ID" value="KAF3946296.1"/>
    <property type="molecule type" value="Genomic_DNA"/>
</dbReference>
<dbReference type="Gene3D" id="1.20.1050.10">
    <property type="match status" value="1"/>
</dbReference>
<dbReference type="AlphaFoldDB" id="A0A8J4QA64"/>
<sequence>AVVISEKNPKFLSWINALKNCPLMEETLPPHDKLVAWFRVFVASAQA</sequence>
<protein>
    <recommendedName>
        <fullName evidence="3">Glutathione S-transferase</fullName>
    </recommendedName>
</protein>
<organism evidence="1 2">
    <name type="scientific">Castanea mollissima</name>
    <name type="common">Chinese chestnut</name>
    <dbReference type="NCBI Taxonomy" id="60419"/>
    <lineage>
        <taxon>Eukaryota</taxon>
        <taxon>Viridiplantae</taxon>
        <taxon>Streptophyta</taxon>
        <taxon>Embryophyta</taxon>
        <taxon>Tracheophyta</taxon>
        <taxon>Spermatophyta</taxon>
        <taxon>Magnoliopsida</taxon>
        <taxon>eudicotyledons</taxon>
        <taxon>Gunneridae</taxon>
        <taxon>Pentapetalae</taxon>
        <taxon>rosids</taxon>
        <taxon>fabids</taxon>
        <taxon>Fagales</taxon>
        <taxon>Fagaceae</taxon>
        <taxon>Castanea</taxon>
    </lineage>
</organism>
<keyword evidence="2" id="KW-1185">Reference proteome</keyword>
<feature type="non-terminal residue" evidence="1">
    <location>
        <position position="1"/>
    </location>
</feature>
<dbReference type="SUPFAM" id="SSF47616">
    <property type="entry name" value="GST C-terminal domain-like"/>
    <property type="match status" value="1"/>
</dbReference>
<proteinExistence type="predicted"/>
<evidence type="ECO:0000313" key="2">
    <source>
        <dbReference type="Proteomes" id="UP000737018"/>
    </source>
</evidence>